<gene>
    <name evidence="1" type="ORF">CDN99_21035</name>
</gene>
<dbReference type="AlphaFoldDB" id="A0A246J136"/>
<accession>A0A246J136</accession>
<protein>
    <recommendedName>
        <fullName evidence="3">Lipoprotein SmpA/OmlA domain-containing protein</fullName>
    </recommendedName>
</protein>
<organism evidence="1 2">
    <name type="scientific">Roseateles aquatilis</name>
    <dbReference type="NCBI Taxonomy" id="431061"/>
    <lineage>
        <taxon>Bacteria</taxon>
        <taxon>Pseudomonadati</taxon>
        <taxon>Pseudomonadota</taxon>
        <taxon>Betaproteobacteria</taxon>
        <taxon>Burkholderiales</taxon>
        <taxon>Sphaerotilaceae</taxon>
        <taxon>Roseateles</taxon>
    </lineage>
</organism>
<dbReference type="PROSITE" id="PS51257">
    <property type="entry name" value="PROKAR_LIPOPROTEIN"/>
    <property type="match status" value="1"/>
</dbReference>
<reference evidence="1 2" key="1">
    <citation type="journal article" date="2008" name="Int. J. Syst. Evol. Microbiol.">
        <title>Description of Roseateles aquatilis sp. nov. and Roseateles terrae sp. nov., in the class Betaproteobacteria, and emended description of the genus Roseateles.</title>
        <authorList>
            <person name="Gomila M."/>
            <person name="Bowien B."/>
            <person name="Falsen E."/>
            <person name="Moore E.R."/>
            <person name="Lalucat J."/>
        </authorList>
    </citation>
    <scope>NUCLEOTIDE SEQUENCE [LARGE SCALE GENOMIC DNA]</scope>
    <source>
        <strain evidence="1 2">CCUG 48205</strain>
    </source>
</reference>
<comment type="caution">
    <text evidence="1">The sequence shown here is derived from an EMBL/GenBank/DDBJ whole genome shotgun (WGS) entry which is preliminary data.</text>
</comment>
<evidence type="ECO:0000313" key="1">
    <source>
        <dbReference type="EMBL" id="OWQ86320.1"/>
    </source>
</evidence>
<keyword evidence="2" id="KW-1185">Reference proteome</keyword>
<evidence type="ECO:0008006" key="3">
    <source>
        <dbReference type="Google" id="ProtNLM"/>
    </source>
</evidence>
<dbReference type="RefSeq" id="WP_088386867.1">
    <property type="nucleotide sequence ID" value="NZ_NIOF01000011.1"/>
</dbReference>
<name>A0A246J136_9BURK</name>
<proteinExistence type="predicted"/>
<dbReference type="OrthoDB" id="5297256at2"/>
<dbReference type="EMBL" id="NIOF01000011">
    <property type="protein sequence ID" value="OWQ86320.1"/>
    <property type="molecule type" value="Genomic_DNA"/>
</dbReference>
<sequence>MREWMTLGGAAMAAVATVALSGCATPVRDERLRPGVSTGAEVQQYYGMPTRVWPEADGGRTLEYATQPFGRTCYMVRLDAQDRLVGATDALTPANRNRVEPGMTPQQVTRLLGQERSRVFFNLSGEDVWDWNIEPEMNGYLLRFNVHFKDGVVLRTSQSVVYPDRRFLWD</sequence>
<dbReference type="Proteomes" id="UP000197468">
    <property type="component" value="Unassembled WGS sequence"/>
</dbReference>
<evidence type="ECO:0000313" key="2">
    <source>
        <dbReference type="Proteomes" id="UP000197468"/>
    </source>
</evidence>